<keyword evidence="3" id="KW-1185">Reference proteome</keyword>
<name>A0A494RRY0_9CAUL</name>
<gene>
    <name evidence="2" type="ORF">D8I30_03850</name>
</gene>
<feature type="transmembrane region" description="Helical" evidence="1">
    <location>
        <begin position="56"/>
        <end position="82"/>
    </location>
</feature>
<proteinExistence type="predicted"/>
<reference evidence="2 3" key="1">
    <citation type="submission" date="2018-10" db="EMBL/GenBank/DDBJ databases">
        <title>Complete genome sequence of Brevundimonas naejangsanensis BRV3.</title>
        <authorList>
            <person name="Berrios L."/>
            <person name="Ely B."/>
        </authorList>
    </citation>
    <scope>NUCLEOTIDE SEQUENCE [LARGE SCALE GENOMIC DNA]</scope>
    <source>
        <strain evidence="2 3">BRV3</strain>
    </source>
</reference>
<keyword evidence="1" id="KW-0472">Membrane</keyword>
<evidence type="ECO:0000313" key="2">
    <source>
        <dbReference type="EMBL" id="AYG96264.1"/>
    </source>
</evidence>
<sequence length="107" mass="11290">MTATAPAAGDAQNRKPLTRTRLIGFTAMGVCALGYAGMGLALLAGKLDYLDMTYAALFAAIAALIGEIGLWVGAGCLGLTLFKKRKALFDRLFRRPSEQKAKAAPEV</sequence>
<evidence type="ECO:0000313" key="3">
    <source>
        <dbReference type="Proteomes" id="UP000276984"/>
    </source>
</evidence>
<keyword evidence="1" id="KW-1133">Transmembrane helix</keyword>
<dbReference type="Proteomes" id="UP000276984">
    <property type="component" value="Chromosome"/>
</dbReference>
<keyword evidence="1" id="KW-0812">Transmembrane</keyword>
<dbReference type="OrthoDB" id="7205972at2"/>
<protein>
    <submittedName>
        <fullName evidence="2">Uncharacterized protein</fullName>
    </submittedName>
</protein>
<organism evidence="2 3">
    <name type="scientific">Brevundimonas naejangsanensis</name>
    <dbReference type="NCBI Taxonomy" id="588932"/>
    <lineage>
        <taxon>Bacteria</taxon>
        <taxon>Pseudomonadati</taxon>
        <taxon>Pseudomonadota</taxon>
        <taxon>Alphaproteobacteria</taxon>
        <taxon>Caulobacterales</taxon>
        <taxon>Caulobacteraceae</taxon>
        <taxon>Brevundimonas</taxon>
    </lineage>
</organism>
<accession>A0A494RRY0</accession>
<dbReference type="RefSeq" id="WP_121483374.1">
    <property type="nucleotide sequence ID" value="NZ_CP032707.1"/>
</dbReference>
<evidence type="ECO:0000256" key="1">
    <source>
        <dbReference type="SAM" id="Phobius"/>
    </source>
</evidence>
<dbReference type="EMBL" id="CP032707">
    <property type="protein sequence ID" value="AYG96264.1"/>
    <property type="molecule type" value="Genomic_DNA"/>
</dbReference>
<feature type="transmembrane region" description="Helical" evidence="1">
    <location>
        <begin position="22"/>
        <end position="44"/>
    </location>
</feature>
<dbReference type="AlphaFoldDB" id="A0A494RRY0"/>